<proteinExistence type="predicted"/>
<organism evidence="1">
    <name type="scientific">Solanum lycopersicum</name>
    <name type="common">Tomato</name>
    <name type="synonym">Lycopersicon esculentum</name>
    <dbReference type="NCBI Taxonomy" id="4081"/>
    <lineage>
        <taxon>Eukaryota</taxon>
        <taxon>Viridiplantae</taxon>
        <taxon>Streptophyta</taxon>
        <taxon>Embryophyta</taxon>
        <taxon>Tracheophyta</taxon>
        <taxon>Spermatophyta</taxon>
        <taxon>Magnoliopsida</taxon>
        <taxon>eudicotyledons</taxon>
        <taxon>Gunneridae</taxon>
        <taxon>Pentapetalae</taxon>
        <taxon>asterids</taxon>
        <taxon>lamiids</taxon>
        <taxon>Solanales</taxon>
        <taxon>Solanaceae</taxon>
        <taxon>Solanoideae</taxon>
        <taxon>Solaneae</taxon>
        <taxon>Solanum</taxon>
        <taxon>Solanum subgen. Lycopersicon</taxon>
    </lineage>
</organism>
<dbReference type="AlphaFoldDB" id="A0A3Q7GIT9"/>
<protein>
    <submittedName>
        <fullName evidence="1">Uncharacterized protein</fullName>
    </submittedName>
</protein>
<dbReference type="EnsemblPlants" id="Solyc05g021585.1.1">
    <property type="protein sequence ID" value="Solyc05g021585.1.1"/>
    <property type="gene ID" value="Solyc05g021585.1"/>
</dbReference>
<dbReference type="InParanoid" id="A0A3Q7GIT9"/>
<evidence type="ECO:0000313" key="2">
    <source>
        <dbReference type="Proteomes" id="UP000004994"/>
    </source>
</evidence>
<keyword evidence="2" id="KW-1185">Reference proteome</keyword>
<evidence type="ECO:0000313" key="1">
    <source>
        <dbReference type="EnsemblPlants" id="Solyc05g021585.1.1"/>
    </source>
</evidence>
<reference evidence="1" key="2">
    <citation type="submission" date="2019-01" db="UniProtKB">
        <authorList>
            <consortium name="EnsemblPlants"/>
        </authorList>
    </citation>
    <scope>IDENTIFICATION</scope>
    <source>
        <strain evidence="1">cv. Heinz 1706</strain>
    </source>
</reference>
<name>A0A3Q7GIT9_SOLLC</name>
<accession>A0A3Q7GIT9</accession>
<dbReference type="Gramene" id="Solyc05g021585.1.1">
    <property type="protein sequence ID" value="Solyc05g021585.1.1"/>
    <property type="gene ID" value="Solyc05g021585.1"/>
</dbReference>
<sequence>MYGPKKTIFLCPSWIRCWIDLSKRGDFYCTGRSIENHFYFSIRDLCVQENVVWVVQCTRHISEMYDVDILRYGGGHY</sequence>
<dbReference type="Proteomes" id="UP000004994">
    <property type="component" value="Chromosome 5"/>
</dbReference>
<reference evidence="1" key="1">
    <citation type="journal article" date="2012" name="Nature">
        <title>The tomato genome sequence provides insights into fleshy fruit evolution.</title>
        <authorList>
            <consortium name="Tomato Genome Consortium"/>
        </authorList>
    </citation>
    <scope>NUCLEOTIDE SEQUENCE [LARGE SCALE GENOMIC DNA]</scope>
    <source>
        <strain evidence="1">cv. Heinz 1706</strain>
    </source>
</reference>